<protein>
    <recommendedName>
        <fullName evidence="3">Small ribosomal subunit protein eS24</fullName>
    </recommendedName>
</protein>
<evidence type="ECO:0000256" key="1">
    <source>
        <dbReference type="ARBA" id="ARBA00022980"/>
    </source>
</evidence>
<dbReference type="HAMAP" id="MF_00545">
    <property type="entry name" value="Ribosomal_eS24"/>
    <property type="match status" value="1"/>
</dbReference>
<dbReference type="GO" id="GO:0006412">
    <property type="term" value="P:translation"/>
    <property type="evidence" value="ECO:0007669"/>
    <property type="project" value="UniProtKB-UniRule"/>
</dbReference>
<evidence type="ECO:0000313" key="6">
    <source>
        <dbReference type="Proteomes" id="UP000510821"/>
    </source>
</evidence>
<dbReference type="EMBL" id="CP058998">
    <property type="protein sequence ID" value="QLJ52341.1"/>
    <property type="molecule type" value="Genomic_DNA"/>
</dbReference>
<evidence type="ECO:0000256" key="3">
    <source>
        <dbReference type="HAMAP-Rule" id="MF_00545"/>
    </source>
</evidence>
<dbReference type="InterPro" id="IPR053709">
    <property type="entry name" value="eRP_eS24_sf"/>
</dbReference>
<gene>
    <name evidence="3" type="primary">rps24e</name>
    <name evidence="5" type="ORF">Sv326_0166</name>
</gene>
<dbReference type="GO" id="GO:0003735">
    <property type="term" value="F:structural constituent of ribosome"/>
    <property type="evidence" value="ECO:0007669"/>
    <property type="project" value="InterPro"/>
</dbReference>
<keyword evidence="1 3" id="KW-0689">Ribosomal protein</keyword>
<dbReference type="InterPro" id="IPR012678">
    <property type="entry name" value="Ribosomal_uL23/eL15/eS24_sf"/>
</dbReference>
<organism evidence="5 6">
    <name type="scientific">Fermentimicrarchaeum limneticum</name>
    <dbReference type="NCBI Taxonomy" id="2795018"/>
    <lineage>
        <taxon>Archaea</taxon>
        <taxon>Candidatus Micrarchaeota</taxon>
        <taxon>Candidatus Fermentimicrarchaeales</taxon>
        <taxon>Candidatus Fermentimicrarchaeaceae</taxon>
        <taxon>Candidatus Fermentimicrarchaeum</taxon>
    </lineage>
</organism>
<feature type="region of interest" description="Disordered" evidence="4">
    <location>
        <begin position="82"/>
        <end position="112"/>
    </location>
</feature>
<dbReference type="Gene3D" id="3.30.70.3370">
    <property type="match status" value="1"/>
</dbReference>
<dbReference type="InterPro" id="IPR001976">
    <property type="entry name" value="Ribosomal_eS24"/>
</dbReference>
<dbReference type="SUPFAM" id="SSF54189">
    <property type="entry name" value="Ribosomal proteins S24e, L23 and L15e"/>
    <property type="match status" value="1"/>
</dbReference>
<reference evidence="6" key="1">
    <citation type="submission" date="2020-07" db="EMBL/GenBank/DDBJ databases">
        <title>Metabolic diversity and evolutionary history of the archaeal phylum ###Micrarchaeota### uncovered from a freshwater lake metagenome.</title>
        <authorList>
            <person name="Kadnikov V.V."/>
            <person name="Savvichev A.S."/>
            <person name="Mardanov A.V."/>
            <person name="Beletsky A.V."/>
            <person name="Chupakov A.V."/>
            <person name="Kokryatskaya N.M."/>
            <person name="Pimenov N.V."/>
            <person name="Ravin N.V."/>
        </authorList>
    </citation>
    <scope>NUCLEOTIDE SEQUENCE [LARGE SCALE GENOMIC DNA]</scope>
</reference>
<evidence type="ECO:0000313" key="5">
    <source>
        <dbReference type="EMBL" id="QLJ52341.1"/>
    </source>
</evidence>
<dbReference type="AlphaFoldDB" id="A0A7D6BSI2"/>
<dbReference type="Pfam" id="PF01282">
    <property type="entry name" value="Ribosomal_S24e"/>
    <property type="match status" value="1"/>
</dbReference>
<dbReference type="GO" id="GO:0005840">
    <property type="term" value="C:ribosome"/>
    <property type="evidence" value="ECO:0007669"/>
    <property type="project" value="UniProtKB-KW"/>
</dbReference>
<comment type="similarity">
    <text evidence="3">Belongs to the eukaryotic ribosomal protein eS24 family.</text>
</comment>
<name>A0A7D6BSI2_FERL1</name>
<dbReference type="KEGG" id="flt:Sv326_0166"/>
<evidence type="ECO:0000256" key="4">
    <source>
        <dbReference type="SAM" id="MobiDB-lite"/>
    </source>
</evidence>
<proteinExistence type="inferred from homology"/>
<accession>A0A7D6BSI2</accession>
<dbReference type="GO" id="GO:1990904">
    <property type="term" value="C:ribonucleoprotein complex"/>
    <property type="evidence" value="ECO:0007669"/>
    <property type="project" value="UniProtKB-KW"/>
</dbReference>
<sequence>MDMRILEQKDNPLLKRKEVRFKVGFTGPTPSRKEIKESLGSKLGVDSSLLVIDVLKQGYGSQEISGYAKVYEEKEAMRIENKYKLERDSGVKKEKPAEAKAPAKEEKGEKSG</sequence>
<keyword evidence="2 3" id="KW-0687">Ribonucleoprotein</keyword>
<dbReference type="Proteomes" id="UP000510821">
    <property type="component" value="Chromosome"/>
</dbReference>
<evidence type="ECO:0000256" key="2">
    <source>
        <dbReference type="ARBA" id="ARBA00023274"/>
    </source>
</evidence>